<feature type="compositionally biased region" description="Polar residues" evidence="1">
    <location>
        <begin position="96"/>
        <end position="109"/>
    </location>
</feature>
<feature type="compositionally biased region" description="Basic and acidic residues" evidence="1">
    <location>
        <begin position="12"/>
        <end position="31"/>
    </location>
</feature>
<dbReference type="EMBL" id="SNRW01017186">
    <property type="protein sequence ID" value="KAA6368605.1"/>
    <property type="molecule type" value="Genomic_DNA"/>
</dbReference>
<gene>
    <name evidence="2" type="ORF">EZS28_035868</name>
</gene>
<reference evidence="2 3" key="1">
    <citation type="submission" date="2019-03" db="EMBL/GenBank/DDBJ databases">
        <title>Single cell metagenomics reveals metabolic interactions within the superorganism composed of flagellate Streblomastix strix and complex community of Bacteroidetes bacteria on its surface.</title>
        <authorList>
            <person name="Treitli S.C."/>
            <person name="Kolisko M."/>
            <person name="Husnik F."/>
            <person name="Keeling P."/>
            <person name="Hampl V."/>
        </authorList>
    </citation>
    <scope>NUCLEOTIDE SEQUENCE [LARGE SCALE GENOMIC DNA]</scope>
    <source>
        <strain evidence="2">ST1C</strain>
    </source>
</reference>
<dbReference type="Proteomes" id="UP000324800">
    <property type="component" value="Unassembled WGS sequence"/>
</dbReference>
<evidence type="ECO:0000313" key="3">
    <source>
        <dbReference type="Proteomes" id="UP000324800"/>
    </source>
</evidence>
<sequence length="269" mass="30924">MNQKALESTLDDQQKERSEKEKEFEQQRIEEQTIEFKQMKQQEKDREDFEQQKKEQELKKKQDYLQYIQSTTQSLNQQQPSLQQQQQQQTSTNIPYTETSSQNPQQISSQFQPYIFSPYLASSHPRFISSTPPPSLTPAHLQLFRDKMDEEGVELKEAYNKDGDNMQKDQNSGNNQGNGNNNYNNNKNQMNRSSVKSETTEAILNKQPHIPGSDIPQPLKDPISSAVTIIFGGQENTAAPIFQSLKGSKQFASSLSAMFAQEDLEKEYD</sequence>
<feature type="compositionally biased region" description="Basic and acidic residues" evidence="1">
    <location>
        <begin position="37"/>
        <end position="58"/>
    </location>
</feature>
<feature type="region of interest" description="Disordered" evidence="1">
    <location>
        <begin position="72"/>
        <end position="109"/>
    </location>
</feature>
<evidence type="ECO:0000256" key="1">
    <source>
        <dbReference type="SAM" id="MobiDB-lite"/>
    </source>
</evidence>
<feature type="compositionally biased region" description="Low complexity" evidence="1">
    <location>
        <begin position="170"/>
        <end position="191"/>
    </location>
</feature>
<comment type="caution">
    <text evidence="2">The sequence shown here is derived from an EMBL/GenBank/DDBJ whole genome shotgun (WGS) entry which is preliminary data.</text>
</comment>
<organism evidence="2 3">
    <name type="scientific">Streblomastix strix</name>
    <dbReference type="NCBI Taxonomy" id="222440"/>
    <lineage>
        <taxon>Eukaryota</taxon>
        <taxon>Metamonada</taxon>
        <taxon>Preaxostyla</taxon>
        <taxon>Oxymonadida</taxon>
        <taxon>Streblomastigidae</taxon>
        <taxon>Streblomastix</taxon>
    </lineage>
</organism>
<feature type="region of interest" description="Disordered" evidence="1">
    <location>
        <begin position="159"/>
        <end position="200"/>
    </location>
</feature>
<feature type="non-terminal residue" evidence="2">
    <location>
        <position position="269"/>
    </location>
</feature>
<feature type="compositionally biased region" description="Low complexity" evidence="1">
    <location>
        <begin position="72"/>
        <end position="95"/>
    </location>
</feature>
<accession>A0A5J4UGE9</accession>
<dbReference type="AlphaFoldDB" id="A0A5J4UGE9"/>
<proteinExistence type="predicted"/>
<evidence type="ECO:0000313" key="2">
    <source>
        <dbReference type="EMBL" id="KAA6368605.1"/>
    </source>
</evidence>
<feature type="region of interest" description="Disordered" evidence="1">
    <location>
        <begin position="1"/>
        <end position="58"/>
    </location>
</feature>
<protein>
    <submittedName>
        <fullName evidence="2">Uncharacterized protein</fullName>
    </submittedName>
</protein>
<name>A0A5J4UGE9_9EUKA</name>